<dbReference type="EMBL" id="BAABWN010000011">
    <property type="protein sequence ID" value="GAA6169401.1"/>
    <property type="molecule type" value="Genomic_DNA"/>
</dbReference>
<dbReference type="RefSeq" id="WP_353303932.1">
    <property type="nucleotide sequence ID" value="NZ_BAABWN010000011.1"/>
</dbReference>
<dbReference type="Proteomes" id="UP001465153">
    <property type="component" value="Unassembled WGS sequence"/>
</dbReference>
<keyword evidence="2" id="KW-1185">Reference proteome</keyword>
<organism evidence="1 2">
    <name type="scientific">Sessilibacter corallicola</name>
    <dbReference type="NCBI Taxonomy" id="2904075"/>
    <lineage>
        <taxon>Bacteria</taxon>
        <taxon>Pseudomonadati</taxon>
        <taxon>Pseudomonadota</taxon>
        <taxon>Gammaproteobacteria</taxon>
        <taxon>Cellvibrionales</taxon>
        <taxon>Cellvibrionaceae</taxon>
        <taxon>Sessilibacter</taxon>
    </lineage>
</organism>
<sequence>MTINETITQIATSVMPLNAEIRVNSQIEHYQASISWKLNNDPERPNKQSKIIIFNVSYEVLEDLTNLSEAQQHDAMSRIESFLRVKLESFNPDHDEPYGAPSPSEDWVVNSTIAGLTS</sequence>
<gene>
    <name evidence="1" type="ORF">NBRC116591_32120</name>
</gene>
<name>A0ABQ0ACM9_9GAMM</name>
<protein>
    <submittedName>
        <fullName evidence="1">Uncharacterized protein</fullName>
    </submittedName>
</protein>
<accession>A0ABQ0ACM9</accession>
<reference evidence="1 2" key="1">
    <citation type="submission" date="2024-04" db="EMBL/GenBank/DDBJ databases">
        <title>Draft genome sequence of Sessilibacter corallicola NBRC 116591.</title>
        <authorList>
            <person name="Miyakawa T."/>
            <person name="Kusuya Y."/>
            <person name="Miura T."/>
        </authorList>
    </citation>
    <scope>NUCLEOTIDE SEQUENCE [LARGE SCALE GENOMIC DNA]</scope>
    <source>
        <strain evidence="1 2">KU-00831-HH</strain>
    </source>
</reference>
<comment type="caution">
    <text evidence="1">The sequence shown here is derived from an EMBL/GenBank/DDBJ whole genome shotgun (WGS) entry which is preliminary data.</text>
</comment>
<proteinExistence type="predicted"/>
<evidence type="ECO:0000313" key="2">
    <source>
        <dbReference type="Proteomes" id="UP001465153"/>
    </source>
</evidence>
<evidence type="ECO:0000313" key="1">
    <source>
        <dbReference type="EMBL" id="GAA6169401.1"/>
    </source>
</evidence>